<evidence type="ECO:0000256" key="3">
    <source>
        <dbReference type="ARBA" id="ARBA00022989"/>
    </source>
</evidence>
<evidence type="ECO:0000256" key="1">
    <source>
        <dbReference type="ARBA" id="ARBA00004141"/>
    </source>
</evidence>
<keyword evidence="2" id="KW-0812">Transmembrane</keyword>
<name>A0AAV4X683_9ARAC</name>
<evidence type="ECO:0000313" key="6">
    <source>
        <dbReference type="Proteomes" id="UP001054837"/>
    </source>
</evidence>
<reference evidence="5 6" key="1">
    <citation type="submission" date="2021-06" db="EMBL/GenBank/DDBJ databases">
        <title>Caerostris darwini draft genome.</title>
        <authorList>
            <person name="Kono N."/>
            <person name="Arakawa K."/>
        </authorList>
    </citation>
    <scope>NUCLEOTIDE SEQUENCE [LARGE SCALE GENOMIC DNA]</scope>
</reference>
<proteinExistence type="predicted"/>
<sequence>MQEDPLPPIRISEICNSNLTKKAAKATALLFPLLGIPHLLFCINPKDNGTLEEAYMIVNAFIKSSQVSDNK</sequence>
<dbReference type="GO" id="GO:0016020">
    <property type="term" value="C:membrane"/>
    <property type="evidence" value="ECO:0007669"/>
    <property type="project" value="UniProtKB-SubCell"/>
</dbReference>
<organism evidence="5 6">
    <name type="scientific">Caerostris darwini</name>
    <dbReference type="NCBI Taxonomy" id="1538125"/>
    <lineage>
        <taxon>Eukaryota</taxon>
        <taxon>Metazoa</taxon>
        <taxon>Ecdysozoa</taxon>
        <taxon>Arthropoda</taxon>
        <taxon>Chelicerata</taxon>
        <taxon>Arachnida</taxon>
        <taxon>Araneae</taxon>
        <taxon>Araneomorphae</taxon>
        <taxon>Entelegynae</taxon>
        <taxon>Araneoidea</taxon>
        <taxon>Araneidae</taxon>
        <taxon>Caerostris</taxon>
    </lineage>
</organism>
<dbReference type="Proteomes" id="UP001054837">
    <property type="component" value="Unassembled WGS sequence"/>
</dbReference>
<dbReference type="Gene3D" id="1.20.1070.10">
    <property type="entry name" value="Rhodopsin 7-helix transmembrane proteins"/>
    <property type="match status" value="1"/>
</dbReference>
<evidence type="ECO:0000256" key="2">
    <source>
        <dbReference type="ARBA" id="ARBA00022692"/>
    </source>
</evidence>
<comment type="caution">
    <text evidence="5">The sequence shown here is derived from an EMBL/GenBank/DDBJ whole genome shotgun (WGS) entry which is preliminary data.</text>
</comment>
<dbReference type="InterPro" id="IPR000832">
    <property type="entry name" value="GPCR_2_secretin-like"/>
</dbReference>
<dbReference type="GO" id="GO:0004930">
    <property type="term" value="F:G protein-coupled receptor activity"/>
    <property type="evidence" value="ECO:0007669"/>
    <property type="project" value="InterPro"/>
</dbReference>
<accession>A0AAV4X683</accession>
<evidence type="ECO:0000256" key="4">
    <source>
        <dbReference type="ARBA" id="ARBA00023136"/>
    </source>
</evidence>
<evidence type="ECO:0000313" key="5">
    <source>
        <dbReference type="EMBL" id="GIY89521.1"/>
    </source>
</evidence>
<dbReference type="AlphaFoldDB" id="A0AAV4X683"/>
<keyword evidence="6" id="KW-1185">Reference proteome</keyword>
<protein>
    <submittedName>
        <fullName evidence="5">Uncharacterized protein</fullName>
    </submittedName>
</protein>
<comment type="subcellular location">
    <subcellularLocation>
        <location evidence="1">Membrane</location>
        <topology evidence="1">Multi-pass membrane protein</topology>
    </subcellularLocation>
</comment>
<keyword evidence="4" id="KW-0472">Membrane</keyword>
<keyword evidence="3" id="KW-1133">Transmembrane helix</keyword>
<dbReference type="EMBL" id="BPLQ01015642">
    <property type="protein sequence ID" value="GIY89521.1"/>
    <property type="molecule type" value="Genomic_DNA"/>
</dbReference>
<gene>
    <name evidence="5" type="primary">AVEN_255486_1</name>
    <name evidence="5" type="ORF">CDAR_288731</name>
</gene>
<dbReference type="Pfam" id="PF00002">
    <property type="entry name" value="7tm_2"/>
    <property type="match status" value="1"/>
</dbReference>